<gene>
    <name evidence="2" type="ORF">GGR03_002312</name>
</gene>
<evidence type="ECO:0000313" key="3">
    <source>
        <dbReference type="Proteomes" id="UP000588647"/>
    </source>
</evidence>
<dbReference type="AlphaFoldDB" id="A0A7W6HDJ6"/>
<evidence type="ECO:0000256" key="1">
    <source>
        <dbReference type="SAM" id="Phobius"/>
    </source>
</evidence>
<keyword evidence="3" id="KW-1185">Reference proteome</keyword>
<comment type="caution">
    <text evidence="2">The sequence shown here is derived from an EMBL/GenBank/DDBJ whole genome shotgun (WGS) entry which is preliminary data.</text>
</comment>
<sequence length="34" mass="3785">MTLPEFLTTHFSFGGSWLLYLSMGAIAVLSFFAE</sequence>
<protein>
    <submittedName>
        <fullName evidence="2">Uncharacterized protein</fullName>
    </submittedName>
</protein>
<keyword evidence="1" id="KW-0472">Membrane</keyword>
<accession>A0A7W6HDJ6</accession>
<organism evidence="2 3">
    <name type="scientific">Aurantimonas endophytica</name>
    <dbReference type="NCBI Taxonomy" id="1522175"/>
    <lineage>
        <taxon>Bacteria</taxon>
        <taxon>Pseudomonadati</taxon>
        <taxon>Pseudomonadota</taxon>
        <taxon>Alphaproteobacteria</taxon>
        <taxon>Hyphomicrobiales</taxon>
        <taxon>Aurantimonadaceae</taxon>
        <taxon>Aurantimonas</taxon>
    </lineage>
</organism>
<proteinExistence type="predicted"/>
<feature type="transmembrane region" description="Helical" evidence="1">
    <location>
        <begin position="12"/>
        <end position="33"/>
    </location>
</feature>
<reference evidence="2 3" key="1">
    <citation type="submission" date="2020-08" db="EMBL/GenBank/DDBJ databases">
        <title>Genomic Encyclopedia of Type Strains, Phase IV (KMG-IV): sequencing the most valuable type-strain genomes for metagenomic binning, comparative biology and taxonomic classification.</title>
        <authorList>
            <person name="Goeker M."/>
        </authorList>
    </citation>
    <scope>NUCLEOTIDE SEQUENCE [LARGE SCALE GENOMIC DNA]</scope>
    <source>
        <strain evidence="2 3">DSM 103570</strain>
    </source>
</reference>
<keyword evidence="1" id="KW-1133">Transmembrane helix</keyword>
<evidence type="ECO:0000313" key="2">
    <source>
        <dbReference type="EMBL" id="MBB4003231.1"/>
    </source>
</evidence>
<name>A0A7W6HDJ6_9HYPH</name>
<dbReference type="EMBL" id="JACIEM010000003">
    <property type="protein sequence ID" value="MBB4003231.1"/>
    <property type="molecule type" value="Genomic_DNA"/>
</dbReference>
<dbReference type="Proteomes" id="UP000588647">
    <property type="component" value="Unassembled WGS sequence"/>
</dbReference>
<keyword evidence="1" id="KW-0812">Transmembrane</keyword>